<dbReference type="GeneID" id="25735957"/>
<name>A0A0D2LDV0_9CHLO</name>
<gene>
    <name evidence="2" type="ORF">MNEG_3079</name>
</gene>
<keyword evidence="1" id="KW-0472">Membrane</keyword>
<keyword evidence="1" id="KW-0812">Transmembrane</keyword>
<evidence type="ECO:0000313" key="2">
    <source>
        <dbReference type="EMBL" id="KIZ04879.1"/>
    </source>
</evidence>
<organism evidence="2 3">
    <name type="scientific">Monoraphidium neglectum</name>
    <dbReference type="NCBI Taxonomy" id="145388"/>
    <lineage>
        <taxon>Eukaryota</taxon>
        <taxon>Viridiplantae</taxon>
        <taxon>Chlorophyta</taxon>
        <taxon>core chlorophytes</taxon>
        <taxon>Chlorophyceae</taxon>
        <taxon>CS clade</taxon>
        <taxon>Sphaeropleales</taxon>
        <taxon>Selenastraceae</taxon>
        <taxon>Monoraphidium</taxon>
    </lineage>
</organism>
<dbReference type="Proteomes" id="UP000054498">
    <property type="component" value="Unassembled WGS sequence"/>
</dbReference>
<keyword evidence="3" id="KW-1185">Reference proteome</keyword>
<evidence type="ECO:0000313" key="3">
    <source>
        <dbReference type="Proteomes" id="UP000054498"/>
    </source>
</evidence>
<dbReference type="KEGG" id="mng:MNEG_3079"/>
<keyword evidence="1" id="KW-1133">Transmembrane helix</keyword>
<proteinExistence type="predicted"/>
<reference evidence="2 3" key="1">
    <citation type="journal article" date="2013" name="BMC Genomics">
        <title>Reconstruction of the lipid metabolism for the microalga Monoraphidium neglectum from its genome sequence reveals characteristics suitable for biofuel production.</title>
        <authorList>
            <person name="Bogen C."/>
            <person name="Al-Dilaimi A."/>
            <person name="Albersmeier A."/>
            <person name="Wichmann J."/>
            <person name="Grundmann M."/>
            <person name="Rupp O."/>
            <person name="Lauersen K.J."/>
            <person name="Blifernez-Klassen O."/>
            <person name="Kalinowski J."/>
            <person name="Goesmann A."/>
            <person name="Mussgnug J.H."/>
            <person name="Kruse O."/>
        </authorList>
    </citation>
    <scope>NUCLEOTIDE SEQUENCE [LARGE SCALE GENOMIC DNA]</scope>
    <source>
        <strain evidence="2 3">SAG 48.87</strain>
    </source>
</reference>
<evidence type="ECO:0000256" key="1">
    <source>
        <dbReference type="SAM" id="Phobius"/>
    </source>
</evidence>
<dbReference type="EMBL" id="KK100592">
    <property type="protein sequence ID" value="KIZ04879.1"/>
    <property type="molecule type" value="Genomic_DNA"/>
</dbReference>
<dbReference type="AlphaFoldDB" id="A0A0D2LDV0"/>
<dbReference type="RefSeq" id="XP_013903898.1">
    <property type="nucleotide sequence ID" value="XM_014048444.1"/>
</dbReference>
<feature type="transmembrane region" description="Helical" evidence="1">
    <location>
        <begin position="96"/>
        <end position="114"/>
    </location>
</feature>
<accession>A0A0D2LDV0</accession>
<dbReference type="STRING" id="145388.A0A0D2LDV0"/>
<protein>
    <submittedName>
        <fullName evidence="2">Uncharacterized protein</fullName>
    </submittedName>
</protein>
<sequence>MVVQSRRSLAVRAAVKQDTEVQVERVSSSKGSRKAVSQAFVKLLGIETSPKQDVTPEELANSPYTSYTPPLSNLTVQQKRPYWRERSWTETDVARLVFYGAMSGAALVLGPLTYSPEALQLMLTW</sequence>